<feature type="compositionally biased region" description="Low complexity" evidence="1">
    <location>
        <begin position="75"/>
        <end position="103"/>
    </location>
</feature>
<protein>
    <recommendedName>
        <fullName evidence="4">DUF4352 domain-containing protein</fullName>
    </recommendedName>
</protein>
<feature type="region of interest" description="Disordered" evidence="1">
    <location>
        <begin position="33"/>
        <end position="122"/>
    </location>
</feature>
<keyword evidence="3" id="KW-1185">Reference proteome</keyword>
<gene>
    <name evidence="2" type="ORF">JL107_12870</name>
</gene>
<feature type="compositionally biased region" description="Pro residues" evidence="1">
    <location>
        <begin position="104"/>
        <end position="115"/>
    </location>
</feature>
<evidence type="ECO:0000256" key="1">
    <source>
        <dbReference type="SAM" id="MobiDB-lite"/>
    </source>
</evidence>
<dbReference type="EMBL" id="JAERWL010000010">
    <property type="protein sequence ID" value="MBM9477338.1"/>
    <property type="molecule type" value="Genomic_DNA"/>
</dbReference>
<evidence type="ECO:0000313" key="3">
    <source>
        <dbReference type="Proteomes" id="UP000663801"/>
    </source>
</evidence>
<organism evidence="2 3">
    <name type="scientific">Nakamurella flavida</name>
    <dbReference type="NCBI Taxonomy" id="363630"/>
    <lineage>
        <taxon>Bacteria</taxon>
        <taxon>Bacillati</taxon>
        <taxon>Actinomycetota</taxon>
        <taxon>Actinomycetes</taxon>
        <taxon>Nakamurellales</taxon>
        <taxon>Nakamurellaceae</taxon>
        <taxon>Nakamurella</taxon>
    </lineage>
</organism>
<name>A0A938YQF3_9ACTN</name>
<evidence type="ECO:0008006" key="4">
    <source>
        <dbReference type="Google" id="ProtNLM"/>
    </source>
</evidence>
<dbReference type="RefSeq" id="WP_205257454.1">
    <property type="nucleotide sequence ID" value="NZ_BAAAPV010000001.1"/>
</dbReference>
<accession>A0A938YQF3</accession>
<dbReference type="PROSITE" id="PS51257">
    <property type="entry name" value="PROKAR_LIPOPROTEIN"/>
    <property type="match status" value="1"/>
</dbReference>
<comment type="caution">
    <text evidence="2">The sequence shown here is derived from an EMBL/GenBank/DDBJ whole genome shotgun (WGS) entry which is preliminary data.</text>
</comment>
<evidence type="ECO:0000313" key="2">
    <source>
        <dbReference type="EMBL" id="MBM9477338.1"/>
    </source>
</evidence>
<reference evidence="2" key="1">
    <citation type="submission" date="2021-01" db="EMBL/GenBank/DDBJ databases">
        <title>KCTC 19127 draft genome.</title>
        <authorList>
            <person name="An D."/>
        </authorList>
    </citation>
    <scope>NUCLEOTIDE SEQUENCE</scope>
    <source>
        <strain evidence="2">KCTC 19127</strain>
    </source>
</reference>
<sequence>MSRAGSTGRPRRRATGLLAGALAAAVVLVGCSTGGDRTTESAVTPASVAPSSSGQPAVATDQPASDTGSYEPAEPGATPSSAPDGAAASGTDPSTTTAPESSTPAPPVATQPVAPPTAGNIDQTVADQPVTTLPPVPVDQAADFGTGVTAAVESLQRIDAVGRGPGEQSGPALSYQLSLTNGTQVPLDLSLVSVNVQDAAGTPFSPIDNDPAVPFTGTLAPGQTVSATYVFTLPSDYTAPATLSLAYSASAPIVLFAGDAQ</sequence>
<proteinExistence type="predicted"/>
<dbReference type="Proteomes" id="UP000663801">
    <property type="component" value="Unassembled WGS sequence"/>
</dbReference>
<dbReference type="AlphaFoldDB" id="A0A938YQF3"/>
<feature type="compositionally biased region" description="Low complexity" evidence="1">
    <location>
        <begin position="41"/>
        <end position="53"/>
    </location>
</feature>